<name>A0ABU3VDI3_9RHOB</name>
<gene>
    <name evidence="1" type="ORF">QO231_10290</name>
</gene>
<organism evidence="1 2">
    <name type="scientific">Sedimentitalea todarodis</name>
    <dbReference type="NCBI Taxonomy" id="1631240"/>
    <lineage>
        <taxon>Bacteria</taxon>
        <taxon>Pseudomonadati</taxon>
        <taxon>Pseudomonadota</taxon>
        <taxon>Alphaproteobacteria</taxon>
        <taxon>Rhodobacterales</taxon>
        <taxon>Paracoccaceae</taxon>
        <taxon>Sedimentitalea</taxon>
    </lineage>
</organism>
<comment type="caution">
    <text evidence="1">The sequence shown here is derived from an EMBL/GenBank/DDBJ whole genome shotgun (WGS) entry which is preliminary data.</text>
</comment>
<dbReference type="EMBL" id="JASMWN010000006">
    <property type="protein sequence ID" value="MDU9004242.1"/>
    <property type="molecule type" value="Genomic_DNA"/>
</dbReference>
<dbReference type="Pfam" id="PF20343">
    <property type="entry name" value="DUF6638"/>
    <property type="match status" value="1"/>
</dbReference>
<proteinExistence type="predicted"/>
<keyword evidence="2" id="KW-1185">Reference proteome</keyword>
<protein>
    <submittedName>
        <fullName evidence="1">Uncharacterized protein</fullName>
    </submittedName>
</protein>
<accession>A0ABU3VDI3</accession>
<dbReference type="Proteomes" id="UP001255416">
    <property type="component" value="Unassembled WGS sequence"/>
</dbReference>
<evidence type="ECO:0000313" key="2">
    <source>
        <dbReference type="Proteomes" id="UP001255416"/>
    </source>
</evidence>
<evidence type="ECO:0000313" key="1">
    <source>
        <dbReference type="EMBL" id="MDU9004242.1"/>
    </source>
</evidence>
<dbReference type="RefSeq" id="WP_316775793.1">
    <property type="nucleotide sequence ID" value="NZ_JASMWN010000006.1"/>
</dbReference>
<reference evidence="2" key="1">
    <citation type="submission" date="2023-05" db="EMBL/GenBank/DDBJ databases">
        <title>Sedimentitalea sp. nov. JM2-8.</title>
        <authorList>
            <person name="Huang J."/>
        </authorList>
    </citation>
    <scope>NUCLEOTIDE SEQUENCE [LARGE SCALE GENOMIC DNA]</scope>
    <source>
        <strain evidence="2">KHS03</strain>
    </source>
</reference>
<dbReference type="InterPro" id="IPR046578">
    <property type="entry name" value="DUF6638"/>
</dbReference>
<sequence length="449" mass="50410">MKRLIERGLMFGNLIHVATPALVERYDRALEHLTGKHTALTDFHVDISGYSPEIGDELGDHQYLNQNGVNRQFILLTTDQKRAPLLNATFSTSHDILRRFIDTNEAQLFALTAVDAVAGELVNSVIHARDPQALFDIRTIRIEADTTGGTLKHAGELTSLVDRFRAEEDAWFDDVLIARMISLAEKSGDITRNAVKLTDTEFEQKNFWTSHFGGLYVFQDVDHPALISAGDKSVLGELPIKYVFDFSDRNRIAKFLAYNDLVEPIIKAPGLDAAAILQQKMDFIVIDTASEGGMDLTGLTRADLRRLARQHHSVLPQEYDGLAALLNWAENGGSWPRITSDHPAYFYTLRAADTPDRDLVNRMLAELTLLDIRQLFICNKPVFYRRYQSWPDAKKDYVADFLSREYQIDKAGARAALFGHEPDMTGTVPADPMPDLILRVGPWGAVGRI</sequence>